<dbReference type="EMBL" id="JAACXV010012939">
    <property type="protein sequence ID" value="KAF7274291.1"/>
    <property type="molecule type" value="Genomic_DNA"/>
</dbReference>
<proteinExistence type="predicted"/>
<reference evidence="1" key="1">
    <citation type="submission" date="2020-08" db="EMBL/GenBank/DDBJ databases">
        <title>Genome sequencing and assembly of the red palm weevil Rhynchophorus ferrugineus.</title>
        <authorList>
            <person name="Dias G.B."/>
            <person name="Bergman C.M."/>
            <person name="Manee M."/>
        </authorList>
    </citation>
    <scope>NUCLEOTIDE SEQUENCE</scope>
    <source>
        <strain evidence="1">AA-2017</strain>
        <tissue evidence="1">Whole larva</tissue>
    </source>
</reference>
<evidence type="ECO:0000313" key="2">
    <source>
        <dbReference type="Proteomes" id="UP000625711"/>
    </source>
</evidence>
<keyword evidence="2" id="KW-1185">Reference proteome</keyword>
<gene>
    <name evidence="1" type="ORF">GWI33_013033</name>
</gene>
<evidence type="ECO:0000313" key="1">
    <source>
        <dbReference type="EMBL" id="KAF7274291.1"/>
    </source>
</evidence>
<name>A0A834MAC5_RHYFE</name>
<comment type="caution">
    <text evidence="1">The sequence shown here is derived from an EMBL/GenBank/DDBJ whole genome shotgun (WGS) entry which is preliminary data.</text>
</comment>
<dbReference type="Proteomes" id="UP000625711">
    <property type="component" value="Unassembled WGS sequence"/>
</dbReference>
<organism evidence="1 2">
    <name type="scientific">Rhynchophorus ferrugineus</name>
    <name type="common">Red palm weevil</name>
    <name type="synonym">Curculio ferrugineus</name>
    <dbReference type="NCBI Taxonomy" id="354439"/>
    <lineage>
        <taxon>Eukaryota</taxon>
        <taxon>Metazoa</taxon>
        <taxon>Ecdysozoa</taxon>
        <taxon>Arthropoda</taxon>
        <taxon>Hexapoda</taxon>
        <taxon>Insecta</taxon>
        <taxon>Pterygota</taxon>
        <taxon>Neoptera</taxon>
        <taxon>Endopterygota</taxon>
        <taxon>Coleoptera</taxon>
        <taxon>Polyphaga</taxon>
        <taxon>Cucujiformia</taxon>
        <taxon>Curculionidae</taxon>
        <taxon>Dryophthorinae</taxon>
        <taxon>Rhynchophorus</taxon>
    </lineage>
</organism>
<protein>
    <submittedName>
        <fullName evidence="1">Uncharacterized protein</fullName>
    </submittedName>
</protein>
<sequence>MQYFWTGKKGKSFDWFAVSVRQTGAGEGGLSRTVLCGGRERERRGRTCCRSPAKTFQTYGFSIWTKSNFSTTIIQMRRFMDDEFPYKFAEKRENGLTRS</sequence>
<dbReference type="AlphaFoldDB" id="A0A834MAC5"/>
<accession>A0A834MAC5</accession>